<feature type="signal peptide" evidence="16">
    <location>
        <begin position="1"/>
        <end position="30"/>
    </location>
</feature>
<dbReference type="InterPro" id="IPR000823">
    <property type="entry name" value="Peroxidase_pln"/>
</dbReference>
<dbReference type="EC" id="1.11.1.7" evidence="4"/>
<evidence type="ECO:0000256" key="8">
    <source>
        <dbReference type="ARBA" id="ARBA00022837"/>
    </source>
</evidence>
<dbReference type="GO" id="GO:0020037">
    <property type="term" value="F:heme binding"/>
    <property type="evidence" value="ECO:0007669"/>
    <property type="project" value="InterPro"/>
</dbReference>
<dbReference type="SUPFAM" id="SSF48113">
    <property type="entry name" value="Heme-dependent peroxidases"/>
    <property type="match status" value="1"/>
</dbReference>
<evidence type="ECO:0000256" key="4">
    <source>
        <dbReference type="ARBA" id="ARBA00012313"/>
    </source>
</evidence>
<feature type="binding site" evidence="14">
    <location>
        <position position="31"/>
    </location>
    <ligand>
        <name>Ca(2+)</name>
        <dbReference type="ChEBI" id="CHEBI:29108"/>
        <label>1</label>
    </ligand>
</feature>
<keyword evidence="19" id="KW-1185">Reference proteome</keyword>
<dbReference type="InterPro" id="IPR033905">
    <property type="entry name" value="Secretory_peroxidase"/>
</dbReference>
<evidence type="ECO:0000256" key="13">
    <source>
        <dbReference type="PIRSR" id="PIRSR600823-2"/>
    </source>
</evidence>
<feature type="binding site" evidence="14">
    <location>
        <position position="197"/>
    </location>
    <ligand>
        <name>Ca(2+)</name>
        <dbReference type="ChEBI" id="CHEBI:29108"/>
        <label>2</label>
    </ligand>
</feature>
<dbReference type="FunFam" id="1.10.420.10:FF:000006">
    <property type="entry name" value="Peroxidase"/>
    <property type="match status" value="1"/>
</dbReference>
<evidence type="ECO:0000256" key="16">
    <source>
        <dbReference type="SAM" id="SignalP"/>
    </source>
</evidence>
<feature type="chain" id="PRO_5043461794" description="peroxidase" evidence="16">
    <location>
        <begin position="31"/>
        <end position="277"/>
    </location>
</feature>
<feature type="disulfide bond" evidence="15">
    <location>
        <begin position="76"/>
        <end position="272"/>
    </location>
</feature>
<evidence type="ECO:0000256" key="7">
    <source>
        <dbReference type="ARBA" id="ARBA00022723"/>
    </source>
</evidence>
<evidence type="ECO:0000256" key="9">
    <source>
        <dbReference type="ARBA" id="ARBA00023002"/>
    </source>
</evidence>
<sequence>MLPWQMILAWEHPCFVSSSMIALLMQGCDGSVLLDDTANFTGEKTALPNFQSLRGFDVIDNIKAALEKACPGVVSCADIVVAAAQYGVLALGGPSWNFLLGRRDSTTANLTAANMDIPSPFLNLSGLIASFANKGFTTQEMVTLSGAHTIGQARCILFRNRIYNETNINPIFAAIRRTTCTTDTATDNNLAPLDITTPIIFDNKYYSNLLLQEGLLHSDQQLFNATGGSTNSQVLGYTLNPIAFRTDFASAMVKMGNLSVLTGTNGQIRLNCRKVNS</sequence>
<keyword evidence="11 15" id="KW-1015">Disulfide bond</keyword>
<evidence type="ECO:0000256" key="10">
    <source>
        <dbReference type="ARBA" id="ARBA00023004"/>
    </source>
</evidence>
<feature type="binding site" evidence="13">
    <location>
        <position position="118"/>
    </location>
    <ligand>
        <name>substrate</name>
    </ligand>
</feature>
<feature type="binding site" evidence="14">
    <location>
        <position position="194"/>
    </location>
    <ligand>
        <name>Ca(2+)</name>
        <dbReference type="ChEBI" id="CHEBI:29108"/>
        <label>2</label>
    </ligand>
</feature>
<keyword evidence="6" id="KW-0349">Heme</keyword>
<dbReference type="GO" id="GO:0006979">
    <property type="term" value="P:response to oxidative stress"/>
    <property type="evidence" value="ECO:0007669"/>
    <property type="project" value="InterPro"/>
</dbReference>
<dbReference type="CDD" id="cd00693">
    <property type="entry name" value="secretory_peroxidase"/>
    <property type="match status" value="1"/>
</dbReference>
<evidence type="ECO:0000256" key="14">
    <source>
        <dbReference type="PIRSR" id="PIRSR600823-3"/>
    </source>
</evidence>
<evidence type="ECO:0000256" key="15">
    <source>
        <dbReference type="PIRSR" id="PIRSR600823-5"/>
    </source>
</evidence>
<evidence type="ECO:0000313" key="18">
    <source>
        <dbReference type="EMBL" id="GKV02245.1"/>
    </source>
</evidence>
<dbReference type="PROSITE" id="PS50873">
    <property type="entry name" value="PEROXIDASE_4"/>
    <property type="match status" value="1"/>
</dbReference>
<comment type="cofactor">
    <cofactor evidence="14">
        <name>Ca(2+)</name>
        <dbReference type="ChEBI" id="CHEBI:29108"/>
    </cofactor>
    <text evidence="14">Binds 2 calcium ions per subunit.</text>
</comment>
<comment type="catalytic activity">
    <reaction evidence="1">
        <text>2 a phenolic donor + H2O2 = 2 a phenolic radical donor + 2 H2O</text>
        <dbReference type="Rhea" id="RHEA:56136"/>
        <dbReference type="ChEBI" id="CHEBI:15377"/>
        <dbReference type="ChEBI" id="CHEBI:16240"/>
        <dbReference type="ChEBI" id="CHEBI:139520"/>
        <dbReference type="ChEBI" id="CHEBI:139521"/>
        <dbReference type="EC" id="1.11.1.7"/>
    </reaction>
</comment>
<dbReference type="PRINTS" id="PR00461">
    <property type="entry name" value="PLPEROXIDASE"/>
</dbReference>
<evidence type="ECO:0000259" key="17">
    <source>
        <dbReference type="PROSITE" id="PS50873"/>
    </source>
</evidence>
<keyword evidence="7 14" id="KW-0479">Metal-binding</keyword>
<dbReference type="GO" id="GO:0046872">
    <property type="term" value="F:metal ion binding"/>
    <property type="evidence" value="ECO:0007669"/>
    <property type="project" value="UniProtKB-KW"/>
</dbReference>
<evidence type="ECO:0000256" key="12">
    <source>
        <dbReference type="ARBA" id="ARBA00023180"/>
    </source>
</evidence>
<feature type="binding site" evidence="14">
    <location>
        <position position="43"/>
    </location>
    <ligand>
        <name>Ca(2+)</name>
        <dbReference type="ChEBI" id="CHEBI:29108"/>
        <label>1</label>
    </ligand>
</feature>
<dbReference type="Proteomes" id="UP001054252">
    <property type="component" value="Unassembled WGS sequence"/>
</dbReference>
<name>A0AAV5IPC5_9ROSI</name>
<keyword evidence="12" id="KW-0325">Glycoprotein</keyword>
<feature type="disulfide bond" evidence="15">
    <location>
        <begin position="155"/>
        <end position="180"/>
    </location>
</feature>
<keyword evidence="9" id="KW-0560">Oxidoreductase</keyword>
<comment type="similarity">
    <text evidence="3">Belongs to the peroxidase family. Ascorbate peroxidase subfamily.</text>
</comment>
<dbReference type="PROSITE" id="PS00435">
    <property type="entry name" value="PEROXIDASE_1"/>
    <property type="match status" value="1"/>
</dbReference>
<dbReference type="Gene3D" id="1.10.520.10">
    <property type="match status" value="1"/>
</dbReference>
<evidence type="ECO:0000313" key="19">
    <source>
        <dbReference type="Proteomes" id="UP001054252"/>
    </source>
</evidence>
<keyword evidence="8 14" id="KW-0106">Calcium</keyword>
<feature type="binding site" evidence="14">
    <location>
        <position position="27"/>
    </location>
    <ligand>
        <name>Ca(2+)</name>
        <dbReference type="ChEBI" id="CHEBI:29108"/>
        <label>1</label>
    </ligand>
</feature>
<dbReference type="PRINTS" id="PR00458">
    <property type="entry name" value="PEROXIDASE"/>
</dbReference>
<evidence type="ECO:0000256" key="1">
    <source>
        <dbReference type="ARBA" id="ARBA00000189"/>
    </source>
</evidence>
<comment type="function">
    <text evidence="2">Removal of H(2)O(2), oxidation of toxic reductants, biosynthesis and degradation of lignin, suberization, auxin catabolism, response to environmental stresses such as wounding, pathogen attack and oxidative stress. These functions might be dependent on each isozyme/isoform in each plant tissue.</text>
</comment>
<organism evidence="18 19">
    <name type="scientific">Rubroshorea leprosula</name>
    <dbReference type="NCBI Taxonomy" id="152421"/>
    <lineage>
        <taxon>Eukaryota</taxon>
        <taxon>Viridiplantae</taxon>
        <taxon>Streptophyta</taxon>
        <taxon>Embryophyta</taxon>
        <taxon>Tracheophyta</taxon>
        <taxon>Spermatophyta</taxon>
        <taxon>Magnoliopsida</taxon>
        <taxon>eudicotyledons</taxon>
        <taxon>Gunneridae</taxon>
        <taxon>Pentapetalae</taxon>
        <taxon>rosids</taxon>
        <taxon>malvids</taxon>
        <taxon>Malvales</taxon>
        <taxon>Dipterocarpaceae</taxon>
        <taxon>Rubroshorea</taxon>
    </lineage>
</organism>
<dbReference type="AlphaFoldDB" id="A0AAV5IPC5"/>
<dbReference type="GO" id="GO:0042744">
    <property type="term" value="P:hydrogen peroxide catabolic process"/>
    <property type="evidence" value="ECO:0007669"/>
    <property type="project" value="InterPro"/>
</dbReference>
<feature type="binding site" description="axial binding residue" evidence="14">
    <location>
        <position position="148"/>
    </location>
    <ligand>
        <name>heme b</name>
        <dbReference type="ChEBI" id="CHEBI:60344"/>
    </ligand>
    <ligandPart>
        <name>Fe</name>
        <dbReference type="ChEBI" id="CHEBI:18248"/>
    </ligandPart>
</feature>
<feature type="binding site" evidence="14">
    <location>
        <position position="149"/>
    </location>
    <ligand>
        <name>Ca(2+)</name>
        <dbReference type="ChEBI" id="CHEBI:29108"/>
        <label>2</label>
    </ligand>
</feature>
<keyword evidence="10 14" id="KW-0408">Iron</keyword>
<dbReference type="PANTHER" id="PTHR31388:SF247">
    <property type="entry name" value="PEROXIDASE"/>
    <property type="match status" value="1"/>
</dbReference>
<feature type="binding site" evidence="14">
    <location>
        <position position="202"/>
    </location>
    <ligand>
        <name>Ca(2+)</name>
        <dbReference type="ChEBI" id="CHEBI:29108"/>
        <label>2</label>
    </ligand>
</feature>
<evidence type="ECO:0000256" key="3">
    <source>
        <dbReference type="ARBA" id="ARBA00006873"/>
    </source>
</evidence>
<dbReference type="Pfam" id="PF00141">
    <property type="entry name" value="peroxidase"/>
    <property type="match status" value="1"/>
</dbReference>
<feature type="binding site" evidence="14">
    <location>
        <position position="29"/>
    </location>
    <ligand>
        <name>Ca(2+)</name>
        <dbReference type="ChEBI" id="CHEBI:29108"/>
        <label>1</label>
    </ligand>
</feature>
<comment type="caution">
    <text evidence="18">The sequence shown here is derived from an EMBL/GenBank/DDBJ whole genome shotgun (WGS) entry which is preliminary data.</text>
</comment>
<evidence type="ECO:0000256" key="11">
    <source>
        <dbReference type="ARBA" id="ARBA00023157"/>
    </source>
</evidence>
<keyword evidence="5" id="KW-0575">Peroxidase</keyword>
<proteinExistence type="inferred from homology"/>
<keyword evidence="16" id="KW-0732">Signal</keyword>
<evidence type="ECO:0000256" key="2">
    <source>
        <dbReference type="ARBA" id="ARBA00002322"/>
    </source>
</evidence>
<protein>
    <recommendedName>
        <fullName evidence="4">peroxidase</fullName>
        <ecNumber evidence="4">1.11.1.7</ecNumber>
    </recommendedName>
</protein>
<dbReference type="Gene3D" id="1.10.420.10">
    <property type="entry name" value="Peroxidase, domain 2"/>
    <property type="match status" value="1"/>
</dbReference>
<feature type="domain" description="Plant heme peroxidase family profile" evidence="17">
    <location>
        <begin position="24"/>
        <end position="276"/>
    </location>
</feature>
<dbReference type="EMBL" id="BPVZ01000018">
    <property type="protein sequence ID" value="GKV02245.1"/>
    <property type="molecule type" value="Genomic_DNA"/>
</dbReference>
<gene>
    <name evidence="18" type="ORF">SLEP1_g14702</name>
</gene>
<evidence type="ECO:0000256" key="5">
    <source>
        <dbReference type="ARBA" id="ARBA00022559"/>
    </source>
</evidence>
<comment type="cofactor">
    <cofactor evidence="14">
        <name>heme b</name>
        <dbReference type="ChEBI" id="CHEBI:60344"/>
    </cofactor>
    <text evidence="14">Binds 1 heme b (iron(II)-protoporphyrin IX) group per subunit.</text>
</comment>
<dbReference type="InterPro" id="IPR010255">
    <property type="entry name" value="Haem_peroxidase_sf"/>
</dbReference>
<dbReference type="InterPro" id="IPR002016">
    <property type="entry name" value="Haem_peroxidase"/>
</dbReference>
<accession>A0AAV5IPC5</accession>
<dbReference type="PANTHER" id="PTHR31388">
    <property type="entry name" value="PEROXIDASE 72-RELATED"/>
    <property type="match status" value="1"/>
</dbReference>
<reference evidence="18 19" key="1">
    <citation type="journal article" date="2021" name="Commun. Biol.">
        <title>The genome of Shorea leprosula (Dipterocarpaceae) highlights the ecological relevance of drought in aseasonal tropical rainforests.</title>
        <authorList>
            <person name="Ng K.K.S."/>
            <person name="Kobayashi M.J."/>
            <person name="Fawcett J.A."/>
            <person name="Hatakeyama M."/>
            <person name="Paape T."/>
            <person name="Ng C.H."/>
            <person name="Ang C.C."/>
            <person name="Tnah L.H."/>
            <person name="Lee C.T."/>
            <person name="Nishiyama T."/>
            <person name="Sese J."/>
            <person name="O'Brien M.J."/>
            <person name="Copetti D."/>
            <person name="Mohd Noor M.I."/>
            <person name="Ong R.C."/>
            <person name="Putra M."/>
            <person name="Sireger I.Z."/>
            <person name="Indrioko S."/>
            <person name="Kosugi Y."/>
            <person name="Izuno A."/>
            <person name="Isagi Y."/>
            <person name="Lee S.L."/>
            <person name="Shimizu K.K."/>
        </authorList>
    </citation>
    <scope>NUCLEOTIDE SEQUENCE [LARGE SCALE GENOMIC DNA]</scope>
    <source>
        <strain evidence="18">214</strain>
    </source>
</reference>
<dbReference type="InterPro" id="IPR019793">
    <property type="entry name" value="Peroxidases_heam-ligand_BS"/>
</dbReference>
<evidence type="ECO:0000256" key="6">
    <source>
        <dbReference type="ARBA" id="ARBA00022617"/>
    </source>
</evidence>
<dbReference type="GO" id="GO:0140825">
    <property type="term" value="F:lactoperoxidase activity"/>
    <property type="evidence" value="ECO:0007669"/>
    <property type="project" value="UniProtKB-EC"/>
</dbReference>